<evidence type="ECO:0000313" key="1">
    <source>
        <dbReference type="EMBL" id="KAI8567207.1"/>
    </source>
</evidence>
<evidence type="ECO:0000313" key="2">
    <source>
        <dbReference type="Proteomes" id="UP001062846"/>
    </source>
</evidence>
<dbReference type="EMBL" id="CM046389">
    <property type="protein sequence ID" value="KAI8567207.1"/>
    <property type="molecule type" value="Genomic_DNA"/>
</dbReference>
<name>A0ACC0PR99_RHOML</name>
<gene>
    <name evidence="1" type="ORF">RHMOL_Rhmol02G0102800</name>
</gene>
<dbReference type="Proteomes" id="UP001062846">
    <property type="component" value="Chromosome 2"/>
</dbReference>
<comment type="caution">
    <text evidence="1">The sequence shown here is derived from an EMBL/GenBank/DDBJ whole genome shotgun (WGS) entry which is preliminary data.</text>
</comment>
<organism evidence="1 2">
    <name type="scientific">Rhododendron molle</name>
    <name type="common">Chinese azalea</name>
    <name type="synonym">Azalea mollis</name>
    <dbReference type="NCBI Taxonomy" id="49168"/>
    <lineage>
        <taxon>Eukaryota</taxon>
        <taxon>Viridiplantae</taxon>
        <taxon>Streptophyta</taxon>
        <taxon>Embryophyta</taxon>
        <taxon>Tracheophyta</taxon>
        <taxon>Spermatophyta</taxon>
        <taxon>Magnoliopsida</taxon>
        <taxon>eudicotyledons</taxon>
        <taxon>Gunneridae</taxon>
        <taxon>Pentapetalae</taxon>
        <taxon>asterids</taxon>
        <taxon>Ericales</taxon>
        <taxon>Ericaceae</taxon>
        <taxon>Ericoideae</taxon>
        <taxon>Rhodoreae</taxon>
        <taxon>Rhododendron</taxon>
    </lineage>
</organism>
<reference evidence="1" key="1">
    <citation type="submission" date="2022-02" db="EMBL/GenBank/DDBJ databases">
        <title>Plant Genome Project.</title>
        <authorList>
            <person name="Zhang R.-G."/>
        </authorList>
    </citation>
    <scope>NUCLEOTIDE SEQUENCE</scope>
    <source>
        <strain evidence="1">AT1</strain>
    </source>
</reference>
<accession>A0ACC0PR99</accession>
<sequence>MTSTNRWPRVSSFLEHGGQREEIEVNPVDKGQKVVFGSLEWNVYTVIWLVKRK</sequence>
<protein>
    <submittedName>
        <fullName evidence="1">Uncharacterized protein</fullName>
    </submittedName>
</protein>
<keyword evidence="2" id="KW-1185">Reference proteome</keyword>
<proteinExistence type="predicted"/>